<dbReference type="CDD" id="cd06170">
    <property type="entry name" value="LuxR_C_like"/>
    <property type="match status" value="1"/>
</dbReference>
<sequence length="214" mass="24288">MIKIMLVDDHTVLRDGIRSILDIEEDLVLVGEADSADGLIEKVDTIAPDVIVLDINLQNKNGIELIPRIKERHPACKILILTMFDHEEYFKSALREGADGYLLKDASSLEVIDAIRKIHKGNSIIHPKMASKLISYHRNQSDFTIQESELTNREKEVLNELVRGKSNKDIAEHLSISDKTVKIHVNKIYKKLNVNSRSQAIIYAVQNKLVPYLN</sequence>
<dbReference type="OrthoDB" id="9780153at2"/>
<keyword evidence="5" id="KW-0804">Transcription</keyword>
<feature type="modified residue" description="4-aspartylphosphate" evidence="6">
    <location>
        <position position="54"/>
    </location>
</feature>
<evidence type="ECO:0000313" key="10">
    <source>
        <dbReference type="Proteomes" id="UP000031014"/>
    </source>
</evidence>
<dbReference type="InterPro" id="IPR039420">
    <property type="entry name" value="WalR-like"/>
</dbReference>
<evidence type="ECO:0000256" key="6">
    <source>
        <dbReference type="PROSITE-ProRule" id="PRU00169"/>
    </source>
</evidence>
<dbReference type="GO" id="GO:0005737">
    <property type="term" value="C:cytoplasm"/>
    <property type="evidence" value="ECO:0007669"/>
    <property type="project" value="UniProtKB-SubCell"/>
</dbReference>
<gene>
    <name evidence="9" type="ORF">SAMD00020551_4067</name>
</gene>
<dbReference type="Pfam" id="PF00072">
    <property type="entry name" value="Response_reg"/>
    <property type="match status" value="1"/>
</dbReference>
<name>A0A0A8XCQ6_MESS1</name>
<evidence type="ECO:0000256" key="3">
    <source>
        <dbReference type="ARBA" id="ARBA00023015"/>
    </source>
</evidence>
<dbReference type="RefSeq" id="WP_041967518.1">
    <property type="nucleotide sequence ID" value="NZ_BASE01000099.1"/>
</dbReference>
<keyword evidence="2 6" id="KW-0597">Phosphoprotein</keyword>
<dbReference type="PRINTS" id="PR00038">
    <property type="entry name" value="HTHLUXR"/>
</dbReference>
<organism evidence="9 10">
    <name type="scientific">Mesobacillus selenatarsenatis (strain DSM 18680 / JCM 14380 / FERM P-15431 / SF-1)</name>
    <dbReference type="NCBI Taxonomy" id="1321606"/>
    <lineage>
        <taxon>Bacteria</taxon>
        <taxon>Bacillati</taxon>
        <taxon>Bacillota</taxon>
        <taxon>Bacilli</taxon>
        <taxon>Bacillales</taxon>
        <taxon>Bacillaceae</taxon>
        <taxon>Mesobacillus</taxon>
    </lineage>
</organism>
<dbReference type="InterPro" id="IPR011006">
    <property type="entry name" value="CheY-like_superfamily"/>
</dbReference>
<comment type="caution">
    <text evidence="9">The sequence shown here is derived from an EMBL/GenBank/DDBJ whole genome shotgun (WGS) entry which is preliminary data.</text>
</comment>
<dbReference type="PROSITE" id="PS50043">
    <property type="entry name" value="HTH_LUXR_2"/>
    <property type="match status" value="1"/>
</dbReference>
<comment type="subcellular location">
    <subcellularLocation>
        <location evidence="1">Cytoplasm</location>
    </subcellularLocation>
</comment>
<feature type="domain" description="Response regulatory" evidence="8">
    <location>
        <begin position="3"/>
        <end position="119"/>
    </location>
</feature>
<dbReference type="Pfam" id="PF00196">
    <property type="entry name" value="GerE"/>
    <property type="match status" value="1"/>
</dbReference>
<dbReference type="CDD" id="cd17535">
    <property type="entry name" value="REC_NarL-like"/>
    <property type="match status" value="1"/>
</dbReference>
<reference evidence="9 10" key="1">
    <citation type="submission" date="2013-06" db="EMBL/GenBank/DDBJ databases">
        <title>Whole genome shotgun sequence of Bacillus selenatarsenatis SF-1.</title>
        <authorList>
            <person name="Kuroda M."/>
            <person name="Sei K."/>
            <person name="Yamashita M."/>
            <person name="Ike M."/>
        </authorList>
    </citation>
    <scope>NUCLEOTIDE SEQUENCE [LARGE SCALE GENOMIC DNA]</scope>
    <source>
        <strain evidence="9 10">SF-1</strain>
    </source>
</reference>
<dbReference type="InterPro" id="IPR016032">
    <property type="entry name" value="Sig_transdc_resp-reg_C-effctor"/>
</dbReference>
<dbReference type="AlphaFoldDB" id="A0A0A8XCQ6"/>
<evidence type="ECO:0000256" key="1">
    <source>
        <dbReference type="ARBA" id="ARBA00004496"/>
    </source>
</evidence>
<keyword evidence="10" id="KW-1185">Reference proteome</keyword>
<dbReference type="Gene3D" id="3.40.50.2300">
    <property type="match status" value="1"/>
</dbReference>
<evidence type="ECO:0000259" key="7">
    <source>
        <dbReference type="PROSITE" id="PS50043"/>
    </source>
</evidence>
<dbReference type="EMBL" id="BASE01000099">
    <property type="protein sequence ID" value="GAM15896.1"/>
    <property type="molecule type" value="Genomic_DNA"/>
</dbReference>
<dbReference type="PANTHER" id="PTHR43214:SF43">
    <property type="entry name" value="TWO-COMPONENT RESPONSE REGULATOR"/>
    <property type="match status" value="1"/>
</dbReference>
<dbReference type="STRING" id="1321606.SAMD00020551_4067"/>
<accession>A0A0A8XCQ6</accession>
<dbReference type="GO" id="GO:0003677">
    <property type="term" value="F:DNA binding"/>
    <property type="evidence" value="ECO:0007669"/>
    <property type="project" value="UniProtKB-KW"/>
</dbReference>
<evidence type="ECO:0000256" key="2">
    <source>
        <dbReference type="ARBA" id="ARBA00022553"/>
    </source>
</evidence>
<keyword evidence="4 9" id="KW-0238">DNA-binding</keyword>
<evidence type="ECO:0000256" key="4">
    <source>
        <dbReference type="ARBA" id="ARBA00023125"/>
    </source>
</evidence>
<dbReference type="PANTHER" id="PTHR43214">
    <property type="entry name" value="TWO-COMPONENT RESPONSE REGULATOR"/>
    <property type="match status" value="1"/>
</dbReference>
<proteinExistence type="predicted"/>
<dbReference type="GO" id="GO:0006355">
    <property type="term" value="P:regulation of DNA-templated transcription"/>
    <property type="evidence" value="ECO:0007669"/>
    <property type="project" value="InterPro"/>
</dbReference>
<dbReference type="InterPro" id="IPR000792">
    <property type="entry name" value="Tscrpt_reg_LuxR_C"/>
</dbReference>
<dbReference type="SMART" id="SM00448">
    <property type="entry name" value="REC"/>
    <property type="match status" value="1"/>
</dbReference>
<keyword evidence="3" id="KW-0805">Transcription regulation</keyword>
<dbReference type="GO" id="GO:0000160">
    <property type="term" value="P:phosphorelay signal transduction system"/>
    <property type="evidence" value="ECO:0007669"/>
    <property type="project" value="InterPro"/>
</dbReference>
<evidence type="ECO:0000259" key="8">
    <source>
        <dbReference type="PROSITE" id="PS50110"/>
    </source>
</evidence>
<protein>
    <submittedName>
        <fullName evidence="9">DNA-binding response regulator</fullName>
    </submittedName>
</protein>
<dbReference type="SUPFAM" id="SSF46894">
    <property type="entry name" value="C-terminal effector domain of the bipartite response regulators"/>
    <property type="match status" value="1"/>
</dbReference>
<dbReference type="Proteomes" id="UP000031014">
    <property type="component" value="Unassembled WGS sequence"/>
</dbReference>
<dbReference type="SMART" id="SM00421">
    <property type="entry name" value="HTH_LUXR"/>
    <property type="match status" value="1"/>
</dbReference>
<dbReference type="PROSITE" id="PS50110">
    <property type="entry name" value="RESPONSE_REGULATORY"/>
    <property type="match status" value="1"/>
</dbReference>
<feature type="domain" description="HTH luxR-type" evidence="7">
    <location>
        <begin position="143"/>
        <end position="208"/>
    </location>
</feature>
<evidence type="ECO:0000256" key="5">
    <source>
        <dbReference type="ARBA" id="ARBA00023163"/>
    </source>
</evidence>
<dbReference type="SUPFAM" id="SSF52172">
    <property type="entry name" value="CheY-like"/>
    <property type="match status" value="1"/>
</dbReference>
<evidence type="ECO:0000313" key="9">
    <source>
        <dbReference type="EMBL" id="GAM15896.1"/>
    </source>
</evidence>
<dbReference type="InterPro" id="IPR001789">
    <property type="entry name" value="Sig_transdc_resp-reg_receiver"/>
</dbReference>
<dbReference type="InterPro" id="IPR058245">
    <property type="entry name" value="NreC/VraR/RcsB-like_REC"/>
</dbReference>